<dbReference type="RefSeq" id="WP_154488034.1">
    <property type="nucleotide sequence ID" value="NZ_VULN01000007.1"/>
</dbReference>
<dbReference type="Proteomes" id="UP000441455">
    <property type="component" value="Unassembled WGS sequence"/>
</dbReference>
<name>A0A6N7W0S3_ACIFE</name>
<evidence type="ECO:0000259" key="1">
    <source>
        <dbReference type="Pfam" id="PF24753"/>
    </source>
</evidence>
<dbReference type="AlphaFoldDB" id="A0A6N7W0S3"/>
<dbReference type="OrthoDB" id="1701804at2"/>
<feature type="domain" description="DUF7698" evidence="1">
    <location>
        <begin position="56"/>
        <end position="145"/>
    </location>
</feature>
<dbReference type="InterPro" id="IPR056115">
    <property type="entry name" value="DUF7698"/>
</dbReference>
<accession>A0A6N7W0S3</accession>
<dbReference type="Pfam" id="PF24753">
    <property type="entry name" value="DUF7698"/>
    <property type="match status" value="1"/>
</dbReference>
<reference evidence="2 3" key="1">
    <citation type="submission" date="2019-08" db="EMBL/GenBank/DDBJ databases">
        <title>In-depth cultivation of the pig gut microbiome towards novel bacterial diversity and tailored functional studies.</title>
        <authorList>
            <person name="Wylensek D."/>
            <person name="Hitch T.C.A."/>
            <person name="Clavel T."/>
        </authorList>
    </citation>
    <scope>NUCLEOTIDE SEQUENCE [LARGE SCALE GENOMIC DNA]</scope>
    <source>
        <strain evidence="2 3">WCA-389-WT-5B</strain>
    </source>
</reference>
<evidence type="ECO:0000313" key="2">
    <source>
        <dbReference type="EMBL" id="MSS82103.1"/>
    </source>
</evidence>
<dbReference type="EMBL" id="VULN01000007">
    <property type="protein sequence ID" value="MSS82103.1"/>
    <property type="molecule type" value="Genomic_DNA"/>
</dbReference>
<proteinExistence type="predicted"/>
<organism evidence="2 3">
    <name type="scientific">Acidaminococcus fermentans</name>
    <dbReference type="NCBI Taxonomy" id="905"/>
    <lineage>
        <taxon>Bacteria</taxon>
        <taxon>Bacillati</taxon>
        <taxon>Bacillota</taxon>
        <taxon>Negativicutes</taxon>
        <taxon>Acidaminococcales</taxon>
        <taxon>Acidaminococcaceae</taxon>
        <taxon>Acidaminococcus</taxon>
    </lineage>
</organism>
<comment type="caution">
    <text evidence="2">The sequence shown here is derived from an EMBL/GenBank/DDBJ whole genome shotgun (WGS) entry which is preliminary data.</text>
</comment>
<gene>
    <name evidence="2" type="ORF">FX155_05785</name>
</gene>
<evidence type="ECO:0000313" key="3">
    <source>
        <dbReference type="Proteomes" id="UP000441455"/>
    </source>
</evidence>
<sequence>MTKMEMLERFYERHEELERKFDAAEKAGDTKAMDACQDSHQDLLQEVRVEGEAFGDMMRLYSEMKQQGNSQIDLSGTYREPEKILETFREFGVTEFTFSSTWSSAIQVAWAFTQMGCTLEGMTEIYGSGRKFMSNEYEKVPAYIFKIN</sequence>
<protein>
    <recommendedName>
        <fullName evidence="1">DUF7698 domain-containing protein</fullName>
    </recommendedName>
</protein>